<evidence type="ECO:0000256" key="4">
    <source>
        <dbReference type="ARBA" id="ARBA00022679"/>
    </source>
</evidence>
<gene>
    <name evidence="8" type="ORF">PPYR_12027</name>
</gene>
<keyword evidence="4" id="KW-0808">Transferase</keyword>
<dbReference type="InterPro" id="IPR035983">
    <property type="entry name" value="Hect_E3_ubiquitin_ligase"/>
</dbReference>
<dbReference type="EC" id="2.3.2.26" evidence="3"/>
<dbReference type="Gene3D" id="3.30.2410.10">
    <property type="entry name" value="Hect, E3 ligase catalytic domain"/>
    <property type="match status" value="1"/>
</dbReference>
<evidence type="ECO:0000256" key="2">
    <source>
        <dbReference type="ARBA" id="ARBA00004906"/>
    </source>
</evidence>
<comment type="catalytic activity">
    <reaction evidence="1">
        <text>S-ubiquitinyl-[E2 ubiquitin-conjugating enzyme]-L-cysteine + [acceptor protein]-L-lysine = [E2 ubiquitin-conjugating enzyme]-L-cysteine + N(6)-ubiquitinyl-[acceptor protein]-L-lysine.</text>
        <dbReference type="EC" id="2.3.2.26"/>
    </reaction>
</comment>
<dbReference type="GO" id="GO:0006511">
    <property type="term" value="P:ubiquitin-dependent protein catabolic process"/>
    <property type="evidence" value="ECO:0007669"/>
    <property type="project" value="TreeGrafter"/>
</dbReference>
<dbReference type="EMBL" id="VVIM01000008">
    <property type="protein sequence ID" value="KAB0795188.1"/>
    <property type="molecule type" value="Genomic_DNA"/>
</dbReference>
<protein>
    <recommendedName>
        <fullName evidence="3">HECT-type E3 ubiquitin transferase</fullName>
        <ecNumber evidence="3">2.3.2.26</ecNumber>
    </recommendedName>
</protein>
<dbReference type="GO" id="GO:0061630">
    <property type="term" value="F:ubiquitin protein ligase activity"/>
    <property type="evidence" value="ECO:0007669"/>
    <property type="project" value="UniProtKB-EC"/>
</dbReference>
<comment type="caution">
    <text evidence="8">The sequence shown here is derived from an EMBL/GenBank/DDBJ whole genome shotgun (WGS) entry which is preliminary data.</text>
</comment>
<dbReference type="InterPro" id="IPR050409">
    <property type="entry name" value="E3_ubiq-protein_ligase"/>
</dbReference>
<evidence type="ECO:0000256" key="3">
    <source>
        <dbReference type="ARBA" id="ARBA00012485"/>
    </source>
</evidence>
<dbReference type="GO" id="GO:0009966">
    <property type="term" value="P:regulation of signal transduction"/>
    <property type="evidence" value="ECO:0007669"/>
    <property type="project" value="UniProtKB-ARBA"/>
</dbReference>
<evidence type="ECO:0000256" key="6">
    <source>
        <dbReference type="PROSITE-ProRule" id="PRU00104"/>
    </source>
</evidence>
<evidence type="ECO:0000313" key="9">
    <source>
        <dbReference type="Proteomes" id="UP000327044"/>
    </source>
</evidence>
<reference evidence="8 9" key="1">
    <citation type="journal article" date="2018" name="Elife">
        <title>Firefly genomes illuminate parallel origins of bioluminescence in beetles.</title>
        <authorList>
            <person name="Fallon T.R."/>
            <person name="Lower S.E."/>
            <person name="Chang C.H."/>
            <person name="Bessho-Uehara M."/>
            <person name="Martin G.J."/>
            <person name="Bewick A.J."/>
            <person name="Behringer M."/>
            <person name="Debat H.J."/>
            <person name="Wong I."/>
            <person name="Day J.C."/>
            <person name="Suvorov A."/>
            <person name="Silva C.J."/>
            <person name="Stanger-Hall K.F."/>
            <person name="Hall D.W."/>
            <person name="Schmitz R.J."/>
            <person name="Nelson D.R."/>
            <person name="Lewis S.M."/>
            <person name="Shigenobu S."/>
            <person name="Bybee S.M."/>
            <person name="Larracuente A.M."/>
            <person name="Oba Y."/>
            <person name="Weng J.K."/>
        </authorList>
    </citation>
    <scope>NUCLEOTIDE SEQUENCE [LARGE SCALE GENOMIC DNA]</scope>
    <source>
        <strain evidence="8">1611_PpyrPB1</strain>
        <tissue evidence="8">Whole body</tissue>
    </source>
</reference>
<feature type="domain" description="HECT" evidence="7">
    <location>
        <begin position="613"/>
        <end position="684"/>
    </location>
</feature>
<dbReference type="SMART" id="SM00119">
    <property type="entry name" value="HECTc"/>
    <property type="match status" value="1"/>
</dbReference>
<keyword evidence="9" id="KW-1185">Reference proteome</keyword>
<dbReference type="GO" id="GO:0005737">
    <property type="term" value="C:cytoplasm"/>
    <property type="evidence" value="ECO:0007669"/>
    <property type="project" value="TreeGrafter"/>
</dbReference>
<dbReference type="Proteomes" id="UP000327044">
    <property type="component" value="Unassembled WGS sequence"/>
</dbReference>
<evidence type="ECO:0000256" key="1">
    <source>
        <dbReference type="ARBA" id="ARBA00000885"/>
    </source>
</evidence>
<dbReference type="PANTHER" id="PTHR11254:SF440">
    <property type="entry name" value="E3 UBIQUITIN-PROTEIN LIGASE NEDD-4"/>
    <property type="match status" value="1"/>
</dbReference>
<dbReference type="GO" id="GO:0016567">
    <property type="term" value="P:protein ubiquitination"/>
    <property type="evidence" value="ECO:0007669"/>
    <property type="project" value="TreeGrafter"/>
</dbReference>
<feature type="active site" description="Glycyl thioester intermediate" evidence="6">
    <location>
        <position position="651"/>
    </location>
</feature>
<accession>A0A5N4AD58</accession>
<proteinExistence type="predicted"/>
<evidence type="ECO:0000313" key="8">
    <source>
        <dbReference type="EMBL" id="KAB0795188.1"/>
    </source>
</evidence>
<keyword evidence="5 6" id="KW-0833">Ubl conjugation pathway</keyword>
<evidence type="ECO:0000259" key="7">
    <source>
        <dbReference type="PROSITE" id="PS50237"/>
    </source>
</evidence>
<dbReference type="Pfam" id="PF00632">
    <property type="entry name" value="HECT"/>
    <property type="match status" value="1"/>
</dbReference>
<dbReference type="InParanoid" id="A0A5N4AD58"/>
<dbReference type="PROSITE" id="PS50237">
    <property type="entry name" value="HECT"/>
    <property type="match status" value="1"/>
</dbReference>
<name>A0A5N4AD58_PHOPY</name>
<dbReference type="PANTHER" id="PTHR11254">
    <property type="entry name" value="HECT DOMAIN UBIQUITIN-PROTEIN LIGASE"/>
    <property type="match status" value="1"/>
</dbReference>
<evidence type="ECO:0000256" key="5">
    <source>
        <dbReference type="ARBA" id="ARBA00022786"/>
    </source>
</evidence>
<dbReference type="AlphaFoldDB" id="A0A5N4AD58"/>
<sequence>MEDFLRSRGIPEEKISRMLEEKITPDVVLLMNDTKLAEFVPKYGDRIALMQYCKAQLDSTRLMTDKKESLLESLRQKLKGGGNSSPKRCKGHPQDVKQIEVGWLCHMNLDGKYKQVREKGGGGTRKMKVPKEANKDFILTKALDLFFPNGHSSKGDLSKFDINLFDFQNHEVDKDSTVAELLEKTGLSKLRFYLATRETVVETVEDVVEILEPDHPTINEPVDTNKGTLDTIVEYTLQQFPDENHSNEDVSLVQLDNEEIRMESVDVTHSLNFEFNELVDSIIHEYNDPPINEELTPVSTKGCEPYCTAVDILLDLQRKICYDKINKFNIFRSDIFVCCVRAMRRKTFNPFFKTSVKFSDIEGTTEGAIDEGGPAREMFRLVLLYLQDSQLFVGEKKKYISLNNNSLNQNYYFEAGRIIALALVHGGPAPHFFSESLYSLIAYGIEETTPTIEDVESDIKDLLVRLEQTTNILDLQELIASDNAFSIAGCHYVTNLDEKCRIGEDMLKFYAIKRVEEPIKQFIEGLKTCDIYNQIREYPRLFKDMFCKDQMILTGETLENIFQIEYSDIGSTQRDLENRAMSYFRDYIGDCEETLLEDDADENEGQAITLADILIFATGADCVPPLGFPIVPKIMFLHGENSGKYPLANTCALNLKIPTIHKRYDDFKANLDFAFGNCKSFGFA</sequence>
<comment type="pathway">
    <text evidence="2">Protein modification; protein ubiquitination.</text>
</comment>
<dbReference type="Gene3D" id="3.90.1750.10">
    <property type="entry name" value="Hect, E3 ligase catalytic domains"/>
    <property type="match status" value="1"/>
</dbReference>
<dbReference type="SUPFAM" id="SSF56204">
    <property type="entry name" value="Hect, E3 ligase catalytic domain"/>
    <property type="match status" value="1"/>
</dbReference>
<dbReference type="InterPro" id="IPR000569">
    <property type="entry name" value="HECT_dom"/>
</dbReference>
<organism evidence="8 9">
    <name type="scientific">Photinus pyralis</name>
    <name type="common">Common eastern firefly</name>
    <name type="synonym">Lampyris pyralis</name>
    <dbReference type="NCBI Taxonomy" id="7054"/>
    <lineage>
        <taxon>Eukaryota</taxon>
        <taxon>Metazoa</taxon>
        <taxon>Ecdysozoa</taxon>
        <taxon>Arthropoda</taxon>
        <taxon>Hexapoda</taxon>
        <taxon>Insecta</taxon>
        <taxon>Pterygota</taxon>
        <taxon>Neoptera</taxon>
        <taxon>Endopterygota</taxon>
        <taxon>Coleoptera</taxon>
        <taxon>Polyphaga</taxon>
        <taxon>Elateriformia</taxon>
        <taxon>Elateroidea</taxon>
        <taxon>Lampyridae</taxon>
        <taxon>Lampyrinae</taxon>
        <taxon>Photinus</taxon>
    </lineage>
</organism>